<evidence type="ECO:0000259" key="3">
    <source>
        <dbReference type="PROSITE" id="PS50206"/>
    </source>
</evidence>
<sequence length="286" mass="31002">MPQKLSPISKPSELVASAQGKRPLIVDARAGAGAKDRYATSHLEGALFVDLEKQLANVPADASNGGRHPLPDLTQFAQVLTQLGIGPDTHVVVYDDKNGGNAAARFWWMLKAIGHENVQVLDGGLDAALNAGFPVSSGEETPAIPEKTYETLQWMLPLSDINEVEKVANDAEYLVIDVRDKDRFDGKVEPIDLIAGHIPGAANIPFTSNLDANGFFLSPAELKEKYTEALNGRDTQHVIVHCGSGVTACHTLLALAYAEMEIPKLYVGSWSEWSRTDRPMFTLSKD</sequence>
<dbReference type="SMART" id="SM00450">
    <property type="entry name" value="RHOD"/>
    <property type="match status" value="2"/>
</dbReference>
<dbReference type="Pfam" id="PF00581">
    <property type="entry name" value="Rhodanese"/>
    <property type="match status" value="2"/>
</dbReference>
<keyword evidence="1 4" id="KW-0808">Transferase</keyword>
<dbReference type="Gene3D" id="3.40.250.10">
    <property type="entry name" value="Rhodanese-like domain"/>
    <property type="match status" value="2"/>
</dbReference>
<gene>
    <name evidence="4" type="ORF">DVG78_01090</name>
</gene>
<proteinExistence type="predicted"/>
<feature type="domain" description="Rhodanese" evidence="3">
    <location>
        <begin position="19"/>
        <end position="137"/>
    </location>
</feature>
<dbReference type="PANTHER" id="PTHR11364">
    <property type="entry name" value="THIOSULFATE SULFERTANSFERASE"/>
    <property type="match status" value="1"/>
</dbReference>
<keyword evidence="2" id="KW-0677">Repeat</keyword>
<dbReference type="PANTHER" id="PTHR11364:SF27">
    <property type="entry name" value="SULFURTRANSFERASE"/>
    <property type="match status" value="1"/>
</dbReference>
<dbReference type="InterPro" id="IPR001763">
    <property type="entry name" value="Rhodanese-like_dom"/>
</dbReference>
<feature type="domain" description="Rhodanese" evidence="3">
    <location>
        <begin position="169"/>
        <end position="282"/>
    </location>
</feature>
<dbReference type="PROSITE" id="PS50206">
    <property type="entry name" value="RHODANESE_3"/>
    <property type="match status" value="2"/>
</dbReference>
<dbReference type="CDD" id="cd01448">
    <property type="entry name" value="TST_Repeat_1"/>
    <property type="match status" value="1"/>
</dbReference>
<dbReference type="SUPFAM" id="SSF52821">
    <property type="entry name" value="Rhodanese/Cell cycle control phosphatase"/>
    <property type="match status" value="2"/>
</dbReference>
<keyword evidence="5" id="KW-1185">Reference proteome</keyword>
<evidence type="ECO:0000256" key="2">
    <source>
        <dbReference type="ARBA" id="ARBA00022737"/>
    </source>
</evidence>
<evidence type="ECO:0000313" key="4">
    <source>
        <dbReference type="EMBL" id="RDB07685.1"/>
    </source>
</evidence>
<accession>A0A369IHM6</accession>
<name>A0A369IHM6_9BACT</name>
<protein>
    <submittedName>
        <fullName evidence="4">Sulfurtransferase</fullName>
    </submittedName>
</protein>
<dbReference type="AlphaFoldDB" id="A0A369IHM6"/>
<reference evidence="4 5" key="1">
    <citation type="submission" date="2018-07" db="EMBL/GenBank/DDBJ databases">
        <title>Genome analysis of Runella aurantiaca.</title>
        <authorList>
            <person name="Yang X."/>
        </authorList>
    </citation>
    <scope>NUCLEOTIDE SEQUENCE [LARGE SCALE GENOMIC DNA]</scope>
    <source>
        <strain evidence="4 5">YX9</strain>
    </source>
</reference>
<dbReference type="Proteomes" id="UP000253141">
    <property type="component" value="Unassembled WGS sequence"/>
</dbReference>
<evidence type="ECO:0000256" key="1">
    <source>
        <dbReference type="ARBA" id="ARBA00022679"/>
    </source>
</evidence>
<dbReference type="CDD" id="cd01449">
    <property type="entry name" value="TST_Repeat_2"/>
    <property type="match status" value="1"/>
</dbReference>
<dbReference type="GO" id="GO:0004792">
    <property type="term" value="F:thiosulfate-cyanide sulfurtransferase activity"/>
    <property type="evidence" value="ECO:0007669"/>
    <property type="project" value="TreeGrafter"/>
</dbReference>
<dbReference type="InterPro" id="IPR045078">
    <property type="entry name" value="TST/MPST-like"/>
</dbReference>
<evidence type="ECO:0000313" key="5">
    <source>
        <dbReference type="Proteomes" id="UP000253141"/>
    </source>
</evidence>
<dbReference type="EMBL" id="QPIW01000001">
    <property type="protein sequence ID" value="RDB07685.1"/>
    <property type="molecule type" value="Genomic_DNA"/>
</dbReference>
<organism evidence="4 5">
    <name type="scientific">Runella aurantiaca</name>
    <dbReference type="NCBI Taxonomy" id="2282308"/>
    <lineage>
        <taxon>Bacteria</taxon>
        <taxon>Pseudomonadati</taxon>
        <taxon>Bacteroidota</taxon>
        <taxon>Cytophagia</taxon>
        <taxon>Cytophagales</taxon>
        <taxon>Spirosomataceae</taxon>
        <taxon>Runella</taxon>
    </lineage>
</organism>
<dbReference type="RefSeq" id="WP_114459223.1">
    <property type="nucleotide sequence ID" value="NZ_QPIW01000001.1"/>
</dbReference>
<dbReference type="OrthoDB" id="9770030at2"/>
<comment type="caution">
    <text evidence="4">The sequence shown here is derived from an EMBL/GenBank/DDBJ whole genome shotgun (WGS) entry which is preliminary data.</text>
</comment>
<dbReference type="InterPro" id="IPR036873">
    <property type="entry name" value="Rhodanese-like_dom_sf"/>
</dbReference>